<dbReference type="Proteomes" id="UP000000768">
    <property type="component" value="Chromosome 2"/>
</dbReference>
<keyword evidence="2" id="KW-1185">Reference proteome</keyword>
<dbReference type="InParanoid" id="A0A1B6QF47"/>
<accession>A0A1B6QF47</accession>
<dbReference type="EMBL" id="CM000761">
    <property type="protein sequence ID" value="KXG36536.1"/>
    <property type="molecule type" value="Genomic_DNA"/>
</dbReference>
<protein>
    <submittedName>
        <fullName evidence="1">Uncharacterized protein</fullName>
    </submittedName>
</protein>
<dbReference type="Gramene" id="KXG36536">
    <property type="protein sequence ID" value="KXG36536"/>
    <property type="gene ID" value="SORBI_3002G349400"/>
</dbReference>
<evidence type="ECO:0000313" key="1">
    <source>
        <dbReference type="EMBL" id="KXG36536.1"/>
    </source>
</evidence>
<name>A0A1B6QF47_SORBI</name>
<reference evidence="2" key="2">
    <citation type="journal article" date="2018" name="Plant J.">
        <title>The Sorghum bicolor reference genome: improved assembly, gene annotations, a transcriptome atlas, and signatures of genome organization.</title>
        <authorList>
            <person name="McCormick R.F."/>
            <person name="Truong S.K."/>
            <person name="Sreedasyam A."/>
            <person name="Jenkins J."/>
            <person name="Shu S."/>
            <person name="Sims D."/>
            <person name="Kennedy M."/>
            <person name="Amirebrahimi M."/>
            <person name="Weers B.D."/>
            <person name="McKinley B."/>
            <person name="Mattison A."/>
            <person name="Morishige D.T."/>
            <person name="Grimwood J."/>
            <person name="Schmutz J."/>
            <person name="Mullet J.E."/>
        </authorList>
    </citation>
    <scope>NUCLEOTIDE SEQUENCE [LARGE SCALE GENOMIC DNA]</scope>
    <source>
        <strain evidence="2">cv. BTx623</strain>
    </source>
</reference>
<gene>
    <name evidence="1" type="ORF">SORBI_3002G349400</name>
</gene>
<proteinExistence type="predicted"/>
<dbReference type="AlphaFoldDB" id="A0A1B6QF47"/>
<sequence>MESAAAAEVCPWWWYMRRCAIVCGGDHVPAAFSGY</sequence>
<reference evidence="1 2" key="1">
    <citation type="journal article" date="2009" name="Nature">
        <title>The Sorghum bicolor genome and the diversification of grasses.</title>
        <authorList>
            <person name="Paterson A.H."/>
            <person name="Bowers J.E."/>
            <person name="Bruggmann R."/>
            <person name="Dubchak I."/>
            <person name="Grimwood J."/>
            <person name="Gundlach H."/>
            <person name="Haberer G."/>
            <person name="Hellsten U."/>
            <person name="Mitros T."/>
            <person name="Poliakov A."/>
            <person name="Schmutz J."/>
            <person name="Spannagl M."/>
            <person name="Tang H."/>
            <person name="Wang X."/>
            <person name="Wicker T."/>
            <person name="Bharti A.K."/>
            <person name="Chapman J."/>
            <person name="Feltus F.A."/>
            <person name="Gowik U."/>
            <person name="Grigoriev I.V."/>
            <person name="Lyons E."/>
            <person name="Maher C.A."/>
            <person name="Martis M."/>
            <person name="Narechania A."/>
            <person name="Otillar R.P."/>
            <person name="Penning B.W."/>
            <person name="Salamov A.A."/>
            <person name="Wang Y."/>
            <person name="Zhang L."/>
            <person name="Carpita N.C."/>
            <person name="Freeling M."/>
            <person name="Gingle A.R."/>
            <person name="Hash C.T."/>
            <person name="Keller B."/>
            <person name="Klein P."/>
            <person name="Kresovich S."/>
            <person name="McCann M.C."/>
            <person name="Ming R."/>
            <person name="Peterson D.G."/>
            <person name="Mehboob-ur-Rahman"/>
            <person name="Ware D."/>
            <person name="Westhoff P."/>
            <person name="Mayer K.F."/>
            <person name="Messing J."/>
            <person name="Rokhsar D.S."/>
        </authorList>
    </citation>
    <scope>NUCLEOTIDE SEQUENCE [LARGE SCALE GENOMIC DNA]</scope>
    <source>
        <strain evidence="2">cv. BTx623</strain>
    </source>
</reference>
<evidence type="ECO:0000313" key="2">
    <source>
        <dbReference type="Proteomes" id="UP000000768"/>
    </source>
</evidence>
<organism evidence="1 2">
    <name type="scientific">Sorghum bicolor</name>
    <name type="common">Sorghum</name>
    <name type="synonym">Sorghum vulgare</name>
    <dbReference type="NCBI Taxonomy" id="4558"/>
    <lineage>
        <taxon>Eukaryota</taxon>
        <taxon>Viridiplantae</taxon>
        <taxon>Streptophyta</taxon>
        <taxon>Embryophyta</taxon>
        <taxon>Tracheophyta</taxon>
        <taxon>Spermatophyta</taxon>
        <taxon>Magnoliopsida</taxon>
        <taxon>Liliopsida</taxon>
        <taxon>Poales</taxon>
        <taxon>Poaceae</taxon>
        <taxon>PACMAD clade</taxon>
        <taxon>Panicoideae</taxon>
        <taxon>Andropogonodae</taxon>
        <taxon>Andropogoneae</taxon>
        <taxon>Sorghinae</taxon>
        <taxon>Sorghum</taxon>
    </lineage>
</organism>